<keyword evidence="2" id="KW-0378">Hydrolase</keyword>
<dbReference type="InterPro" id="IPR005135">
    <property type="entry name" value="Endo/exonuclease/phosphatase"/>
</dbReference>
<dbReference type="GO" id="GO:0004527">
    <property type="term" value="F:exonuclease activity"/>
    <property type="evidence" value="ECO:0007669"/>
    <property type="project" value="UniProtKB-KW"/>
</dbReference>
<dbReference type="EMBL" id="QYRT01000007">
    <property type="protein sequence ID" value="TIH39038.1"/>
    <property type="molecule type" value="Genomic_DNA"/>
</dbReference>
<feature type="domain" description="Endonuclease/exonuclease/phosphatase" evidence="1">
    <location>
        <begin position="4"/>
        <end position="212"/>
    </location>
</feature>
<evidence type="ECO:0000259" key="1">
    <source>
        <dbReference type="Pfam" id="PF03372"/>
    </source>
</evidence>
<evidence type="ECO:0000313" key="3">
    <source>
        <dbReference type="Proteomes" id="UP000306192"/>
    </source>
</evidence>
<accession>A0A4T2C9B4</accession>
<reference evidence="2 3" key="1">
    <citation type="journal article" date="2019" name="Microorganisms">
        <title>Systematic Affiliation and Genome Analysis of Subtercola vilae DB165(T) with Particular Emphasis on Cold Adaptation of an Isolate from a High-Altitude Cold Volcano Lake.</title>
        <authorList>
            <person name="Villalobos A.S."/>
            <person name="Wiese J."/>
            <person name="Imhoff J.F."/>
            <person name="Dorador C."/>
            <person name="Keller A."/>
            <person name="Hentschel U."/>
        </authorList>
    </citation>
    <scope>NUCLEOTIDE SEQUENCE [LARGE SCALE GENOMIC DNA]</scope>
    <source>
        <strain evidence="2 3">DB165</strain>
    </source>
</reference>
<keyword evidence="2" id="KW-0255">Endonuclease</keyword>
<dbReference type="Gene3D" id="3.60.10.10">
    <property type="entry name" value="Endonuclease/exonuclease/phosphatase"/>
    <property type="match status" value="1"/>
</dbReference>
<dbReference type="OrthoDB" id="4398889at2"/>
<dbReference type="GO" id="GO:0004519">
    <property type="term" value="F:endonuclease activity"/>
    <property type="evidence" value="ECO:0007669"/>
    <property type="project" value="UniProtKB-KW"/>
</dbReference>
<dbReference type="AlphaFoldDB" id="A0A4T2C9B4"/>
<sequence>MKIMSYNLRKHAATTELLALVERNPVDVLCLQEGDGVRMPQQIGELKLASATYKNSLGLAIYYRPDRFTALESHAFTLRKSIHDRVLQPAIERLLTTRFVDLVSGQDIQLASFHASPLSATNLLRRRQIGQALDHLAALSNGSPTLMTGDFNYPLLRGPLIRQAERAGFSLNLSDGPTYFYTKSIAYHFDFLLSRGFDVQLVETLGRGLSDHRPILMTTEILKRAGLNLPEIGSAEAAGPTASVFDEVE</sequence>
<organism evidence="2 3">
    <name type="scientific">Subtercola vilae</name>
    <dbReference type="NCBI Taxonomy" id="2056433"/>
    <lineage>
        <taxon>Bacteria</taxon>
        <taxon>Bacillati</taxon>
        <taxon>Actinomycetota</taxon>
        <taxon>Actinomycetes</taxon>
        <taxon>Micrococcales</taxon>
        <taxon>Microbacteriaceae</taxon>
        <taxon>Subtercola</taxon>
    </lineage>
</organism>
<protein>
    <submittedName>
        <fullName evidence="2">Endonuclease/exonuclease/phosphatase family protein</fullName>
    </submittedName>
</protein>
<keyword evidence="2" id="KW-0540">Nuclease</keyword>
<gene>
    <name evidence="2" type="ORF">D4765_05645</name>
</gene>
<name>A0A4T2C9B4_9MICO</name>
<dbReference type="Pfam" id="PF03372">
    <property type="entry name" value="Exo_endo_phos"/>
    <property type="match status" value="1"/>
</dbReference>
<evidence type="ECO:0000313" key="2">
    <source>
        <dbReference type="EMBL" id="TIH39038.1"/>
    </source>
</evidence>
<dbReference type="SUPFAM" id="SSF56219">
    <property type="entry name" value="DNase I-like"/>
    <property type="match status" value="1"/>
</dbReference>
<dbReference type="InterPro" id="IPR036691">
    <property type="entry name" value="Endo/exonu/phosph_ase_sf"/>
</dbReference>
<dbReference type="Proteomes" id="UP000306192">
    <property type="component" value="Unassembled WGS sequence"/>
</dbReference>
<keyword evidence="3" id="KW-1185">Reference proteome</keyword>
<proteinExistence type="predicted"/>
<keyword evidence="2" id="KW-0269">Exonuclease</keyword>
<comment type="caution">
    <text evidence="2">The sequence shown here is derived from an EMBL/GenBank/DDBJ whole genome shotgun (WGS) entry which is preliminary data.</text>
</comment>